<name>A0ABV2TFF1_9RHOO</name>
<evidence type="ECO:0000259" key="17">
    <source>
        <dbReference type="PROSITE" id="PS51217"/>
    </source>
</evidence>
<evidence type="ECO:0000256" key="4">
    <source>
        <dbReference type="ARBA" id="ARBA00022801"/>
    </source>
</evidence>
<evidence type="ECO:0000256" key="8">
    <source>
        <dbReference type="ARBA" id="ARBA00023125"/>
    </source>
</evidence>
<accession>A0ABV2TFF1</accession>
<keyword evidence="5 15" id="KW-0347">Helicase</keyword>
<evidence type="ECO:0000256" key="11">
    <source>
        <dbReference type="ARBA" id="ARBA00034617"/>
    </source>
</evidence>
<evidence type="ECO:0000256" key="6">
    <source>
        <dbReference type="ARBA" id="ARBA00022839"/>
    </source>
</evidence>
<evidence type="ECO:0000259" key="16">
    <source>
        <dbReference type="PROSITE" id="PS51198"/>
    </source>
</evidence>
<evidence type="ECO:0000313" key="19">
    <source>
        <dbReference type="Proteomes" id="UP001549691"/>
    </source>
</evidence>
<dbReference type="InterPro" id="IPR011604">
    <property type="entry name" value="PDDEXK-like_dom_sf"/>
</dbReference>
<feature type="binding site" evidence="15">
    <location>
        <begin position="24"/>
        <end position="31"/>
    </location>
    <ligand>
        <name>ATP</name>
        <dbReference type="ChEBI" id="CHEBI:30616"/>
    </ligand>
</feature>
<gene>
    <name evidence="18" type="ORF">ABXR19_00500</name>
</gene>
<dbReference type="Proteomes" id="UP001549691">
    <property type="component" value="Unassembled WGS sequence"/>
</dbReference>
<evidence type="ECO:0000256" key="10">
    <source>
        <dbReference type="ARBA" id="ARBA00023235"/>
    </source>
</evidence>
<evidence type="ECO:0000256" key="15">
    <source>
        <dbReference type="PROSITE-ProRule" id="PRU00560"/>
    </source>
</evidence>
<dbReference type="PROSITE" id="PS51198">
    <property type="entry name" value="UVRD_HELICASE_ATP_BIND"/>
    <property type="match status" value="1"/>
</dbReference>
<sequence>MTPEHRQTQRFLALDPARSVTVEACAGSGKTWLLASRLLRLLLAGARPGEILAITYTRKAAREIEARLRGLLSELATAPEAQVLKMLTDRGLSAAEAQVLLPKARGLFEAVLHAEPAITITTFHGWFARLLGGAPLDSGLAGRSLDAAASSLLDEAWVLLAADCGRSADSPLAQALLWLYGEQGAFTTRKLLGGFVERRAEWRVWQEQCGGSEGVSRWLDAEFGVGGDPLADLFMPARLDELEEFARLLGQNTATDQAAGNALAQAVVDVRGSVGAASADHVRLKPHLQERDGGAAFETIRAAFLTATNSSRARKPGAAQAKRLGASGEERYLALHSEWSARVIATLGALQDQRNAELNRRALLVGEALLTRFDELKRQRRAMDFADLEAEIDKLLASEGGAAYLQARLDARYKHILLDEFQDTNPLQWRILRGWLDGYVGAGAARPSVFLVGDPKQSIYRFRRAEPKLFMAAAEYFKRDFGAERIGNAHTFRNAGGIVDLVNAVFGAEPLFAGFEAQTTEHPDLPSCIELLPLIVGQAAEAELIEGLRNPLETPRVEAEDLRRSEEAALLAQRIGAMVGCDGEAWLVRSKDGRERAARYSDVLVLTRRKTQLAAYEAALREAGIPFVSPGRGGLLETLEAQDLLATLRWLADPADNLALAHLLRAPAFAFSDEDLLAISAEPGLWWSVLRDLAEAAVAPAHVRAVRLLSGWLAAAAHLPAHDLIDRIFHQADWFARCRAVLPAALWPGVHANLEALLELALNVDAGRYPSLTRFVDELRRLSVSDDEAPDEGLVVSAGEGSGRVRIMTIHGAKGLEAPIVWLIDANSPPRNPDGYGVAMDWPAEALAPQHFSLLGKISEAGPSRAAILEREAAAAEREELNLLYVAITRAEQVLIVSGIEPAKTMNAVTPYKRLALAMGALQASAGCIGEMPRGVGVSSLPALENRLGAALQPVPAVGALRRAVLDPLQESNAGMEFGTAMHAWLEAATANLPQPSVAPEVEQAARRLLERPALRRFFDPAQHRRAANETAFVGADGKLGRIDRWVECEDAIWVLDYKSGKPSEEALMADYRVQVAGYREVLQAIFPDRPVKALLVFAEGGEISVE</sequence>
<keyword evidence="7 15" id="KW-0067">ATP-binding</keyword>
<dbReference type="EMBL" id="JBEWZI010000001">
    <property type="protein sequence ID" value="MET7012649.1"/>
    <property type="molecule type" value="Genomic_DNA"/>
</dbReference>
<dbReference type="InterPro" id="IPR000212">
    <property type="entry name" value="DNA_helicase_UvrD/REP"/>
</dbReference>
<dbReference type="SUPFAM" id="SSF52540">
    <property type="entry name" value="P-loop containing nucleoside triphosphate hydrolases"/>
    <property type="match status" value="1"/>
</dbReference>
<comment type="catalytic activity">
    <reaction evidence="14">
        <text>ATP + H2O = ADP + phosphate + H(+)</text>
        <dbReference type="Rhea" id="RHEA:13065"/>
        <dbReference type="ChEBI" id="CHEBI:15377"/>
        <dbReference type="ChEBI" id="CHEBI:15378"/>
        <dbReference type="ChEBI" id="CHEBI:30616"/>
        <dbReference type="ChEBI" id="CHEBI:43474"/>
        <dbReference type="ChEBI" id="CHEBI:456216"/>
        <dbReference type="EC" id="5.6.2.4"/>
    </reaction>
</comment>
<comment type="catalytic activity">
    <reaction evidence="11">
        <text>Couples ATP hydrolysis with the unwinding of duplex DNA by translocating in the 3'-5' direction.</text>
        <dbReference type="EC" id="5.6.2.4"/>
    </reaction>
</comment>
<dbReference type="SUPFAM" id="SSF52980">
    <property type="entry name" value="Restriction endonuclease-like"/>
    <property type="match status" value="1"/>
</dbReference>
<dbReference type="InterPro" id="IPR014017">
    <property type="entry name" value="DNA_helicase_UvrD-like_C"/>
</dbReference>
<keyword evidence="6" id="KW-0269">Exonuclease</keyword>
<feature type="domain" description="UvrD-like helicase C-terminal" evidence="17">
    <location>
        <begin position="523"/>
        <end position="815"/>
    </location>
</feature>
<evidence type="ECO:0000256" key="5">
    <source>
        <dbReference type="ARBA" id="ARBA00022806"/>
    </source>
</evidence>
<dbReference type="Pfam" id="PF13361">
    <property type="entry name" value="UvrD_C"/>
    <property type="match status" value="2"/>
</dbReference>
<evidence type="ECO:0000256" key="9">
    <source>
        <dbReference type="ARBA" id="ARBA00023204"/>
    </source>
</evidence>
<dbReference type="Gene3D" id="1.10.486.10">
    <property type="entry name" value="PCRA, domain 4"/>
    <property type="match status" value="1"/>
</dbReference>
<dbReference type="PANTHER" id="PTHR11070:SF2">
    <property type="entry name" value="ATP-DEPENDENT DNA HELICASE SRS2"/>
    <property type="match status" value="1"/>
</dbReference>
<keyword evidence="1" id="KW-0540">Nuclease</keyword>
<dbReference type="Pfam" id="PF00580">
    <property type="entry name" value="UvrD-helicase"/>
    <property type="match status" value="2"/>
</dbReference>
<keyword evidence="3" id="KW-0227">DNA damage</keyword>
<dbReference type="InterPro" id="IPR027417">
    <property type="entry name" value="P-loop_NTPase"/>
</dbReference>
<dbReference type="EC" id="5.6.2.4" evidence="12"/>
<evidence type="ECO:0000256" key="13">
    <source>
        <dbReference type="ARBA" id="ARBA00034923"/>
    </source>
</evidence>
<dbReference type="PANTHER" id="PTHR11070">
    <property type="entry name" value="UVRD / RECB / PCRA DNA HELICASE FAMILY MEMBER"/>
    <property type="match status" value="1"/>
</dbReference>
<evidence type="ECO:0000256" key="2">
    <source>
        <dbReference type="ARBA" id="ARBA00022741"/>
    </source>
</evidence>
<dbReference type="InterPro" id="IPR038726">
    <property type="entry name" value="PDDEXK_AddAB-type"/>
</dbReference>
<dbReference type="PROSITE" id="PS51217">
    <property type="entry name" value="UVRD_HELICASE_CTER"/>
    <property type="match status" value="1"/>
</dbReference>
<dbReference type="Gene3D" id="3.40.50.300">
    <property type="entry name" value="P-loop containing nucleotide triphosphate hydrolases"/>
    <property type="match status" value="4"/>
</dbReference>
<proteinExistence type="predicted"/>
<dbReference type="Pfam" id="PF12705">
    <property type="entry name" value="PDDEXK_1"/>
    <property type="match status" value="1"/>
</dbReference>
<evidence type="ECO:0000256" key="12">
    <source>
        <dbReference type="ARBA" id="ARBA00034808"/>
    </source>
</evidence>
<evidence type="ECO:0000313" key="18">
    <source>
        <dbReference type="EMBL" id="MET7012649.1"/>
    </source>
</evidence>
<evidence type="ECO:0000256" key="1">
    <source>
        <dbReference type="ARBA" id="ARBA00022722"/>
    </source>
</evidence>
<keyword evidence="8" id="KW-0238">DNA-binding</keyword>
<dbReference type="RefSeq" id="WP_354599112.1">
    <property type="nucleotide sequence ID" value="NZ_JBEWZI010000001.1"/>
</dbReference>
<comment type="caution">
    <text evidence="18">The sequence shown here is derived from an EMBL/GenBank/DDBJ whole genome shotgun (WGS) entry which is preliminary data.</text>
</comment>
<protein>
    <recommendedName>
        <fullName evidence="12">DNA 3'-5' helicase</fullName>
        <ecNumber evidence="12">5.6.2.4</ecNumber>
    </recommendedName>
    <alternativeName>
        <fullName evidence="13">DNA 3'-5' helicase II</fullName>
    </alternativeName>
</protein>
<dbReference type="InterPro" id="IPR014016">
    <property type="entry name" value="UvrD-like_ATP-bd"/>
</dbReference>
<evidence type="ECO:0000256" key="14">
    <source>
        <dbReference type="ARBA" id="ARBA00048988"/>
    </source>
</evidence>
<organism evidence="18 19">
    <name type="scientific">Uliginosibacterium flavum</name>
    <dbReference type="NCBI Taxonomy" id="1396831"/>
    <lineage>
        <taxon>Bacteria</taxon>
        <taxon>Pseudomonadati</taxon>
        <taxon>Pseudomonadota</taxon>
        <taxon>Betaproteobacteria</taxon>
        <taxon>Rhodocyclales</taxon>
        <taxon>Zoogloeaceae</taxon>
        <taxon>Uliginosibacterium</taxon>
    </lineage>
</organism>
<keyword evidence="2 15" id="KW-0547">Nucleotide-binding</keyword>
<keyword evidence="19" id="KW-1185">Reference proteome</keyword>
<feature type="domain" description="UvrD-like helicase ATP-binding" evidence="16">
    <location>
        <begin position="3"/>
        <end position="495"/>
    </location>
</feature>
<evidence type="ECO:0000256" key="7">
    <source>
        <dbReference type="ARBA" id="ARBA00022840"/>
    </source>
</evidence>
<reference evidence="18 19" key="1">
    <citation type="submission" date="2024-07" db="EMBL/GenBank/DDBJ databases">
        <title>Uliginosibacterium flavum JJ3220;KACC:17644.</title>
        <authorList>
            <person name="Kim M.K."/>
        </authorList>
    </citation>
    <scope>NUCLEOTIDE SEQUENCE [LARGE SCALE GENOMIC DNA]</scope>
    <source>
        <strain evidence="18 19">KACC:17644</strain>
    </source>
</reference>
<dbReference type="Gene3D" id="3.90.320.10">
    <property type="match status" value="1"/>
</dbReference>
<evidence type="ECO:0000256" key="3">
    <source>
        <dbReference type="ARBA" id="ARBA00022763"/>
    </source>
</evidence>
<keyword evidence="10" id="KW-0413">Isomerase</keyword>
<keyword evidence="4 15" id="KW-0378">Hydrolase</keyword>
<dbReference type="InterPro" id="IPR011335">
    <property type="entry name" value="Restrct_endonuc-II-like"/>
</dbReference>
<keyword evidence="9" id="KW-0234">DNA repair</keyword>